<proteinExistence type="predicted"/>
<feature type="region of interest" description="Disordered" evidence="1">
    <location>
        <begin position="148"/>
        <end position="168"/>
    </location>
</feature>
<sequence>MSTSRTLSRRARWAVPAVAAVVVAGALAGPPLLAAADEPALPEATPVELLTSIAEAEPAAHSGTVVHTARLGLPTGGLTEITGADPIGLLDGSSTLRVWTDGAERSRVSLLGSASEYSVVHDGPQAWTYSSTDDVVTHYTLDAAAQARYEDAQEGQTPPGAPELPTPEEAAQQALEHVEEFSSVTVLEQATVAGRDAYQLQITPGTDGTLVEQVRIAVDGETFTPLQVQVWSSSDTSETPALEVGYTDITFATPDDAVLSFSAPAGAEVVEETVSLPSEEASGEASAEHTPPETIGEGWESVLIIDDVDLQGLLAGDPEALADAAASHPMPGSDSGQELMEEFMSDSEGNHGPPSLDTAALYEQLTTEVPEGRVLSTTLLSVLITDDGRLLIGSVPVETLQEMA</sequence>
<dbReference type="EMBL" id="CP063169">
    <property type="protein sequence ID" value="QOR71284.1"/>
    <property type="molecule type" value="Genomic_DNA"/>
</dbReference>
<gene>
    <name evidence="2" type="ORF">IM660_02985</name>
</gene>
<dbReference type="RefSeq" id="WP_193497948.1">
    <property type="nucleotide sequence ID" value="NZ_CP063169.1"/>
</dbReference>
<name>A0A7M1SWF7_9MICO</name>
<accession>A0A7M1SWF7</accession>
<evidence type="ECO:0008006" key="4">
    <source>
        <dbReference type="Google" id="ProtNLM"/>
    </source>
</evidence>
<dbReference type="PANTHER" id="PTHR37507">
    <property type="entry name" value="SPORULATION PROTEIN YDCC"/>
    <property type="match status" value="1"/>
</dbReference>
<dbReference type="PANTHER" id="PTHR37507:SF2">
    <property type="entry name" value="SPORULATION PROTEIN YDCC"/>
    <property type="match status" value="1"/>
</dbReference>
<evidence type="ECO:0000313" key="2">
    <source>
        <dbReference type="EMBL" id="QOR71284.1"/>
    </source>
</evidence>
<dbReference type="InterPro" id="IPR029046">
    <property type="entry name" value="LolA/LolB/LppX"/>
</dbReference>
<feature type="region of interest" description="Disordered" evidence="1">
    <location>
        <begin position="272"/>
        <end position="295"/>
    </location>
</feature>
<dbReference type="SUPFAM" id="SSF89392">
    <property type="entry name" value="Prokaryotic lipoproteins and lipoprotein localization factors"/>
    <property type="match status" value="1"/>
</dbReference>
<keyword evidence="3" id="KW-1185">Reference proteome</keyword>
<evidence type="ECO:0000256" key="1">
    <source>
        <dbReference type="SAM" id="MobiDB-lite"/>
    </source>
</evidence>
<reference evidence="2 3" key="1">
    <citation type="submission" date="2020-10" db="EMBL/GenBank/DDBJ databases">
        <title>Haloactinobacterium sp. RN3S43, a bacterium isolated from saline soil.</title>
        <authorList>
            <person name="Sun J.-Q."/>
        </authorList>
    </citation>
    <scope>NUCLEOTIDE SEQUENCE [LARGE SCALE GENOMIC DNA]</scope>
    <source>
        <strain evidence="2 3">RN3S43</strain>
    </source>
</reference>
<organism evidence="2 3">
    <name type="scientific">Ruania alkalisoli</name>
    <dbReference type="NCBI Taxonomy" id="2779775"/>
    <lineage>
        <taxon>Bacteria</taxon>
        <taxon>Bacillati</taxon>
        <taxon>Actinomycetota</taxon>
        <taxon>Actinomycetes</taxon>
        <taxon>Micrococcales</taxon>
        <taxon>Ruaniaceae</taxon>
        <taxon>Ruania</taxon>
    </lineage>
</organism>
<protein>
    <recommendedName>
        <fullName evidence="4">DUF2092 domain-containing protein</fullName>
    </recommendedName>
</protein>
<dbReference type="Gene3D" id="2.50.20.10">
    <property type="entry name" value="Lipoprotein localisation LolA/LolB/LppX"/>
    <property type="match status" value="1"/>
</dbReference>
<dbReference type="KEGG" id="halt:IM660_02985"/>
<dbReference type="Proteomes" id="UP000593758">
    <property type="component" value="Chromosome"/>
</dbReference>
<evidence type="ECO:0000313" key="3">
    <source>
        <dbReference type="Proteomes" id="UP000593758"/>
    </source>
</evidence>
<dbReference type="AlphaFoldDB" id="A0A7M1SWF7"/>
<dbReference type="InterPro" id="IPR052944">
    <property type="entry name" value="Sporulation_related"/>
</dbReference>